<dbReference type="AlphaFoldDB" id="A0A1Z1WC65"/>
<dbReference type="SUPFAM" id="SSF53474">
    <property type="entry name" value="alpha/beta-Hydrolases"/>
    <property type="match status" value="1"/>
</dbReference>
<evidence type="ECO:0000313" key="4">
    <source>
        <dbReference type="Proteomes" id="UP000195880"/>
    </source>
</evidence>
<name>A0A1Z1WC65_9ACTN</name>
<organism evidence="3 4">
    <name type="scientific">Streptomyces alboflavus</name>
    <dbReference type="NCBI Taxonomy" id="67267"/>
    <lineage>
        <taxon>Bacteria</taxon>
        <taxon>Bacillati</taxon>
        <taxon>Actinomycetota</taxon>
        <taxon>Actinomycetes</taxon>
        <taxon>Kitasatosporales</taxon>
        <taxon>Streptomycetaceae</taxon>
        <taxon>Streptomyces</taxon>
    </lineage>
</organism>
<dbReference type="PRINTS" id="PR00111">
    <property type="entry name" value="ABHYDROLASE"/>
</dbReference>
<keyword evidence="3" id="KW-0378">Hydrolase</keyword>
<dbReference type="InterPro" id="IPR000073">
    <property type="entry name" value="AB_hydrolase_1"/>
</dbReference>
<reference evidence="3 4" key="1">
    <citation type="submission" date="2017-05" db="EMBL/GenBank/DDBJ databases">
        <title>Streptomyces alboflavus Genome sequencing and assembly.</title>
        <authorList>
            <person name="Wang Y."/>
            <person name="Du B."/>
            <person name="Ding Y."/>
            <person name="Liu H."/>
            <person name="Hou Q."/>
            <person name="Liu K."/>
            <person name="Wang C."/>
            <person name="Yao L."/>
        </authorList>
    </citation>
    <scope>NUCLEOTIDE SEQUENCE [LARGE SCALE GENOMIC DNA]</scope>
    <source>
        <strain evidence="3 4">MDJK44</strain>
    </source>
</reference>
<gene>
    <name evidence="3" type="ORF">SMD44_03395</name>
</gene>
<dbReference type="STRING" id="67267.GCA_000716675_07751"/>
<feature type="region of interest" description="Disordered" evidence="1">
    <location>
        <begin position="245"/>
        <end position="319"/>
    </location>
</feature>
<dbReference type="InterPro" id="IPR029058">
    <property type="entry name" value="AB_hydrolase_fold"/>
</dbReference>
<dbReference type="RefSeq" id="WP_237307249.1">
    <property type="nucleotide sequence ID" value="NZ_CP021748.1"/>
</dbReference>
<accession>A0A1Z1WC65</accession>
<evidence type="ECO:0000313" key="3">
    <source>
        <dbReference type="EMBL" id="ARX83962.1"/>
    </source>
</evidence>
<dbReference type="Pfam" id="PF00561">
    <property type="entry name" value="Abhydrolase_1"/>
    <property type="match status" value="1"/>
</dbReference>
<evidence type="ECO:0000259" key="2">
    <source>
        <dbReference type="Pfam" id="PF00561"/>
    </source>
</evidence>
<dbReference type="PANTHER" id="PTHR43329">
    <property type="entry name" value="EPOXIDE HYDROLASE"/>
    <property type="match status" value="1"/>
</dbReference>
<dbReference type="EMBL" id="CP021748">
    <property type="protein sequence ID" value="ARX83962.1"/>
    <property type="molecule type" value="Genomic_DNA"/>
</dbReference>
<sequence>MTDAPLTDRDLAAFLEGDFTSAHADVNGTRLHYVTGGEGEPLVLLGGWPQTWWQFHKIMPELARHYRVIAVDLRGMGGSAKPPSGYDKKTMARDIHELIRHLGHDSAHLAGHDIGAMVAYAVAANHPETTRKVALLDVAHPDQNFLEIPMLPTAEPGTDWETGPGYYLWWFAFNQVKGLPEQLLDGRVGVFNDWLFGYMLKDQSSIDERSRAVYAAAYSTPDALRAGNAWYQAFRHDIADFATYEPVRAPPSRPRRRGQPRLPAREPHPARHGRGGARGPGRGPLPPGGAAGTGHQGTDGVLRLTPPGHARRPLPGAGRGRRLVRWGDRRNYGRFRAITIRCTWFVPS</sequence>
<dbReference type="GO" id="GO:0016787">
    <property type="term" value="F:hydrolase activity"/>
    <property type="evidence" value="ECO:0007669"/>
    <property type="project" value="UniProtKB-KW"/>
</dbReference>
<protein>
    <submittedName>
        <fullName evidence="3">Alpha/beta hydrolase</fullName>
    </submittedName>
</protein>
<dbReference type="KEGG" id="salf:SMD44_03395"/>
<dbReference type="Proteomes" id="UP000195880">
    <property type="component" value="Chromosome"/>
</dbReference>
<dbReference type="Gene3D" id="3.40.50.1820">
    <property type="entry name" value="alpha/beta hydrolase"/>
    <property type="match status" value="1"/>
</dbReference>
<proteinExistence type="predicted"/>
<dbReference type="eggNOG" id="COG0596">
    <property type="taxonomic scope" value="Bacteria"/>
</dbReference>
<keyword evidence="4" id="KW-1185">Reference proteome</keyword>
<evidence type="ECO:0000256" key="1">
    <source>
        <dbReference type="SAM" id="MobiDB-lite"/>
    </source>
</evidence>
<feature type="domain" description="AB hydrolase-1" evidence="2">
    <location>
        <begin position="41"/>
        <end position="171"/>
    </location>
</feature>